<dbReference type="InterPro" id="IPR050611">
    <property type="entry name" value="ABCF"/>
</dbReference>
<dbReference type="SMART" id="SM00382">
    <property type="entry name" value="AAA"/>
    <property type="match status" value="2"/>
</dbReference>
<evidence type="ECO:0000256" key="4">
    <source>
        <dbReference type="SAM" id="MobiDB-lite"/>
    </source>
</evidence>
<feature type="compositionally biased region" description="Basic and acidic residues" evidence="4">
    <location>
        <begin position="301"/>
        <end position="312"/>
    </location>
</feature>
<proteinExistence type="predicted"/>
<dbReference type="PANTHER" id="PTHR19211">
    <property type="entry name" value="ATP-BINDING TRANSPORT PROTEIN-RELATED"/>
    <property type="match status" value="1"/>
</dbReference>
<name>A0ABW3G3Y9_9NOCA</name>
<keyword evidence="7" id="KW-1185">Reference proteome</keyword>
<dbReference type="InterPro" id="IPR003593">
    <property type="entry name" value="AAA+_ATPase"/>
</dbReference>
<comment type="caution">
    <text evidence="6">The sequence shown here is derived from an EMBL/GenBank/DDBJ whole genome shotgun (WGS) entry which is preliminary data.</text>
</comment>
<dbReference type="PROSITE" id="PS50893">
    <property type="entry name" value="ABC_TRANSPORTER_2"/>
    <property type="match status" value="1"/>
</dbReference>
<dbReference type="GO" id="GO:0005524">
    <property type="term" value="F:ATP binding"/>
    <property type="evidence" value="ECO:0007669"/>
    <property type="project" value="UniProtKB-KW"/>
</dbReference>
<dbReference type="InterPro" id="IPR027417">
    <property type="entry name" value="P-loop_NTPase"/>
</dbReference>
<accession>A0ABW3G3Y9</accession>
<evidence type="ECO:0000313" key="6">
    <source>
        <dbReference type="EMBL" id="MFD0925180.1"/>
    </source>
</evidence>
<dbReference type="PROSITE" id="PS00211">
    <property type="entry name" value="ABC_TRANSPORTER_1"/>
    <property type="match status" value="1"/>
</dbReference>
<evidence type="ECO:0000256" key="2">
    <source>
        <dbReference type="ARBA" id="ARBA00022741"/>
    </source>
</evidence>
<evidence type="ECO:0000256" key="1">
    <source>
        <dbReference type="ARBA" id="ARBA00022737"/>
    </source>
</evidence>
<organism evidence="6 7">
    <name type="scientific">Williamsia deligens</name>
    <dbReference type="NCBI Taxonomy" id="321325"/>
    <lineage>
        <taxon>Bacteria</taxon>
        <taxon>Bacillati</taxon>
        <taxon>Actinomycetota</taxon>
        <taxon>Actinomycetes</taxon>
        <taxon>Mycobacteriales</taxon>
        <taxon>Nocardiaceae</taxon>
        <taxon>Williamsia</taxon>
    </lineage>
</organism>
<reference evidence="7" key="1">
    <citation type="journal article" date="2019" name="Int. J. Syst. Evol. Microbiol.">
        <title>The Global Catalogue of Microorganisms (GCM) 10K type strain sequencing project: providing services to taxonomists for standard genome sequencing and annotation.</title>
        <authorList>
            <consortium name="The Broad Institute Genomics Platform"/>
            <consortium name="The Broad Institute Genome Sequencing Center for Infectious Disease"/>
            <person name="Wu L."/>
            <person name="Ma J."/>
        </authorList>
    </citation>
    <scope>NUCLEOTIDE SEQUENCE [LARGE SCALE GENOMIC DNA]</scope>
    <source>
        <strain evidence="7">CCUG 50873</strain>
    </source>
</reference>
<dbReference type="SUPFAM" id="SSF52540">
    <property type="entry name" value="P-loop containing nucleoside triphosphate hydrolases"/>
    <property type="match status" value="2"/>
</dbReference>
<feature type="region of interest" description="Disordered" evidence="4">
    <location>
        <begin position="271"/>
        <end position="320"/>
    </location>
</feature>
<feature type="domain" description="ABC transporter" evidence="5">
    <location>
        <begin position="4"/>
        <end position="241"/>
    </location>
</feature>
<dbReference type="PANTHER" id="PTHR19211:SF6">
    <property type="entry name" value="BLL7188 PROTEIN"/>
    <property type="match status" value="1"/>
</dbReference>
<sequence length="524" mass="56306">MHSVTLAGLDFRFADGTVVFDDVSVSLSGHHVGVVGANGAGKTTLVRLLTGDLVPSGGTITRPGSVALVSQDITLRSGVAIDSLIGVAHIRAATRRIEDGTASASDHELLEGNWDIDDRAVALFGHLGLDHLVSVPSDLDRVVDHLSGGEATLVAVIGAMIAEPDLVVLDEPTNNLDPVARDLLVEAIARSSAQVVTVSHDRDLLDTVDQIAEVRDGGIRVVTGDHTHFEEIVAAEQQRAREVLATARNDEARQRRDLVESQTVIAHRKRYGRKMSAQKREPKIVMQQRRRSAQESAAKLTEGHRRRLDEAHAAATSAADDVRDDRAVRIDLPETAVHPGQVVLAQRRFTIPRGPVDVAVDLEVVGPERIHLRGRNGAGKTTLLRQVLAAPPEVATGVVHQAQSGLDPEASPYDLVSAVSPDRSAEQRRAGLARLLFRGREADRPMRELSGGERVRAALAVALLTSPAPHLLVLDEPTNNVDIATRDHLAQALAGFRGAVIVVSHDTRFVADLGITRVVDLDDR</sequence>
<dbReference type="EMBL" id="JBHTIL010000001">
    <property type="protein sequence ID" value="MFD0925180.1"/>
    <property type="molecule type" value="Genomic_DNA"/>
</dbReference>
<dbReference type="Proteomes" id="UP001597068">
    <property type="component" value="Unassembled WGS sequence"/>
</dbReference>
<dbReference type="Pfam" id="PF00005">
    <property type="entry name" value="ABC_tran"/>
    <property type="match status" value="2"/>
</dbReference>
<gene>
    <name evidence="6" type="ORF">ACFQ04_05460</name>
</gene>
<dbReference type="InterPro" id="IPR017871">
    <property type="entry name" value="ABC_transporter-like_CS"/>
</dbReference>
<keyword evidence="1" id="KW-0677">Repeat</keyword>
<dbReference type="Gene3D" id="3.40.50.300">
    <property type="entry name" value="P-loop containing nucleotide triphosphate hydrolases"/>
    <property type="match status" value="2"/>
</dbReference>
<keyword evidence="2" id="KW-0547">Nucleotide-binding</keyword>
<dbReference type="InterPro" id="IPR003439">
    <property type="entry name" value="ABC_transporter-like_ATP-bd"/>
</dbReference>
<protein>
    <submittedName>
        <fullName evidence="6">ATP-binding cassette domain-containing protein</fullName>
    </submittedName>
</protein>
<dbReference type="RefSeq" id="WP_253647949.1">
    <property type="nucleotide sequence ID" value="NZ_BAAAMO010000002.1"/>
</dbReference>
<evidence type="ECO:0000313" key="7">
    <source>
        <dbReference type="Proteomes" id="UP001597068"/>
    </source>
</evidence>
<evidence type="ECO:0000259" key="5">
    <source>
        <dbReference type="PROSITE" id="PS50893"/>
    </source>
</evidence>
<keyword evidence="3 6" id="KW-0067">ATP-binding</keyword>
<evidence type="ECO:0000256" key="3">
    <source>
        <dbReference type="ARBA" id="ARBA00022840"/>
    </source>
</evidence>